<organism evidence="1 2">
    <name type="scientific">Mya arenaria</name>
    <name type="common">Soft-shell clam</name>
    <dbReference type="NCBI Taxonomy" id="6604"/>
    <lineage>
        <taxon>Eukaryota</taxon>
        <taxon>Metazoa</taxon>
        <taxon>Spiralia</taxon>
        <taxon>Lophotrochozoa</taxon>
        <taxon>Mollusca</taxon>
        <taxon>Bivalvia</taxon>
        <taxon>Autobranchia</taxon>
        <taxon>Heteroconchia</taxon>
        <taxon>Euheterodonta</taxon>
        <taxon>Imparidentia</taxon>
        <taxon>Neoheterodontei</taxon>
        <taxon>Myida</taxon>
        <taxon>Myoidea</taxon>
        <taxon>Myidae</taxon>
        <taxon>Mya</taxon>
    </lineage>
</organism>
<dbReference type="SUPFAM" id="SSF53474">
    <property type="entry name" value="alpha/beta-Hydrolases"/>
    <property type="match status" value="1"/>
</dbReference>
<name>A0ABY7FF00_MYAAR</name>
<dbReference type="PANTHER" id="PTHR12277">
    <property type="entry name" value="ALPHA/BETA HYDROLASE DOMAIN-CONTAINING PROTEIN"/>
    <property type="match status" value="1"/>
</dbReference>
<evidence type="ECO:0000313" key="1">
    <source>
        <dbReference type="EMBL" id="WAR19326.1"/>
    </source>
</evidence>
<accession>A0ABY7FF00</accession>
<protein>
    <submittedName>
        <fullName evidence="1">ABD12-like protein</fullName>
    </submittedName>
</protein>
<dbReference type="Gene3D" id="3.40.50.1820">
    <property type="entry name" value="alpha/beta hydrolase"/>
    <property type="match status" value="1"/>
</dbReference>
<gene>
    <name evidence="1" type="ORF">MAR_001164</name>
</gene>
<reference evidence="1" key="1">
    <citation type="submission" date="2022-11" db="EMBL/GenBank/DDBJ databases">
        <title>Centuries of genome instability and evolution in soft-shell clam transmissible cancer (bioRxiv).</title>
        <authorList>
            <person name="Hart S.F.M."/>
            <person name="Yonemitsu M.A."/>
            <person name="Giersch R.M."/>
            <person name="Beal B.F."/>
            <person name="Arriagada G."/>
            <person name="Davis B.W."/>
            <person name="Ostrander E.A."/>
            <person name="Goff S.P."/>
            <person name="Metzger M.J."/>
        </authorList>
    </citation>
    <scope>NUCLEOTIDE SEQUENCE</scope>
    <source>
        <strain evidence="1">MELC-2E11</strain>
        <tissue evidence="1">Siphon/mantle</tissue>
    </source>
</reference>
<evidence type="ECO:0000313" key="2">
    <source>
        <dbReference type="Proteomes" id="UP001164746"/>
    </source>
</evidence>
<proteinExistence type="predicted"/>
<keyword evidence="2" id="KW-1185">Reference proteome</keyword>
<sequence length="321" mass="35395">MRRQIGSEDACMDSWGSPKLGNGGRAVSWHCRRWNGERDPCGVVASLGEEGIECILDNAIGSATMEATTVAEAGSEGQDTHKLRGLLVVMELPVQVDTGSHMARQEPSKASLETSVYTEGFFIKIPGRIYLYPSDNQMSGVASCWIVPSAGRDELPCDSNGLQSVTAKLAKIICRNDEAPDGIFLESGFNNILDAATHHPMASPYKKMPWFHWLFLDTITENNIHFQSDQSIADVSPPLLILHAEDDVIVPFHLGVKLYEAAVSTRPDMYGPAEFVPFNASLGYGHKLIFMAPELPDIIRKFMQLCQERKQKLLSESKLVT</sequence>
<dbReference type="EMBL" id="CP111022">
    <property type="protein sequence ID" value="WAR19326.1"/>
    <property type="molecule type" value="Genomic_DNA"/>
</dbReference>
<dbReference type="PANTHER" id="PTHR12277:SF194">
    <property type="entry name" value="FI04476P"/>
    <property type="match status" value="1"/>
</dbReference>
<dbReference type="InterPro" id="IPR029058">
    <property type="entry name" value="AB_hydrolase_fold"/>
</dbReference>
<dbReference type="Proteomes" id="UP001164746">
    <property type="component" value="Chromosome 11"/>
</dbReference>